<dbReference type="EMBL" id="CAKXZS010000005">
    <property type="protein sequence ID" value="CAH2395633.1"/>
    <property type="molecule type" value="Genomic_DNA"/>
</dbReference>
<evidence type="ECO:0000256" key="2">
    <source>
        <dbReference type="SAM" id="Phobius"/>
    </source>
</evidence>
<proteinExistence type="predicted"/>
<feature type="transmembrane region" description="Helical" evidence="2">
    <location>
        <begin position="47"/>
        <end position="67"/>
    </location>
</feature>
<dbReference type="RefSeq" id="WP_254023453.1">
    <property type="nucleotide sequence ID" value="NZ_CAKXZS010000005.1"/>
</dbReference>
<reference evidence="3" key="1">
    <citation type="submission" date="2022-03" db="EMBL/GenBank/DDBJ databases">
        <authorList>
            <person name="Brunel B."/>
        </authorList>
    </citation>
    <scope>NUCLEOTIDE SEQUENCE</scope>
    <source>
        <strain evidence="3">STM4922sample</strain>
    </source>
</reference>
<evidence type="ECO:0000256" key="1">
    <source>
        <dbReference type="SAM" id="MobiDB-lite"/>
    </source>
</evidence>
<keyword evidence="2" id="KW-1133">Transmembrane helix</keyword>
<accession>A0ABN8JEJ8</accession>
<dbReference type="Proteomes" id="UP001152604">
    <property type="component" value="Unassembled WGS sequence"/>
</dbReference>
<protein>
    <submittedName>
        <fullName evidence="3">Uncharacterized protein</fullName>
    </submittedName>
</protein>
<feature type="region of interest" description="Disordered" evidence="1">
    <location>
        <begin position="1"/>
        <end position="25"/>
    </location>
</feature>
<gene>
    <name evidence="3" type="ORF">MES4922_130059</name>
</gene>
<organism evidence="3 4">
    <name type="scientific">Mesorhizobium ventifaucium</name>
    <dbReference type="NCBI Taxonomy" id="666020"/>
    <lineage>
        <taxon>Bacteria</taxon>
        <taxon>Pseudomonadati</taxon>
        <taxon>Pseudomonadota</taxon>
        <taxon>Alphaproteobacteria</taxon>
        <taxon>Hyphomicrobiales</taxon>
        <taxon>Phyllobacteriaceae</taxon>
        <taxon>Mesorhizobium</taxon>
    </lineage>
</organism>
<keyword evidence="2" id="KW-0472">Membrane</keyword>
<keyword evidence="4" id="KW-1185">Reference proteome</keyword>
<sequence>MFPSAGRKPVRPGGQPVTPNRLPGRPQRLGLPALYLMLHGNPALEPIVATGSMIVAASVLIFAFVVFSAETARSVSGIPAVPR</sequence>
<name>A0ABN8JEJ8_9HYPH</name>
<evidence type="ECO:0000313" key="4">
    <source>
        <dbReference type="Proteomes" id="UP001152604"/>
    </source>
</evidence>
<evidence type="ECO:0000313" key="3">
    <source>
        <dbReference type="EMBL" id="CAH2395633.1"/>
    </source>
</evidence>
<keyword evidence="2" id="KW-0812">Transmembrane</keyword>
<comment type="caution">
    <text evidence="3">The sequence shown here is derived from an EMBL/GenBank/DDBJ whole genome shotgun (WGS) entry which is preliminary data.</text>
</comment>